<evidence type="ECO:0000259" key="1">
    <source>
        <dbReference type="Pfam" id="PF13579"/>
    </source>
</evidence>
<proteinExistence type="predicted"/>
<dbReference type="SUPFAM" id="SSF53756">
    <property type="entry name" value="UDP-Glycosyltransferase/glycogen phosphorylase"/>
    <property type="match status" value="1"/>
</dbReference>
<dbReference type="GO" id="GO:0016757">
    <property type="term" value="F:glycosyltransferase activity"/>
    <property type="evidence" value="ECO:0007669"/>
    <property type="project" value="TreeGrafter"/>
</dbReference>
<dbReference type="Pfam" id="PF13692">
    <property type="entry name" value="Glyco_trans_1_4"/>
    <property type="match status" value="1"/>
</dbReference>
<comment type="caution">
    <text evidence="2">The sequence shown here is derived from an EMBL/GenBank/DDBJ whole genome shotgun (WGS) entry which is preliminary data.</text>
</comment>
<reference evidence="2 3" key="1">
    <citation type="submission" date="2015-09" db="EMBL/GenBank/DDBJ databases">
        <title>Identification and resolution of microdiversity through metagenomic sequencing of parallel consortia.</title>
        <authorList>
            <person name="Nelson W.C."/>
            <person name="Romine M.F."/>
            <person name="Lindemann S.R."/>
        </authorList>
    </citation>
    <scope>NUCLEOTIDE SEQUENCE [LARGE SCALE GENOMIC DNA]</scope>
    <source>
        <strain evidence="2">Ana</strain>
    </source>
</reference>
<dbReference type="InterPro" id="IPR050194">
    <property type="entry name" value="Glycosyltransferase_grp1"/>
</dbReference>
<evidence type="ECO:0000313" key="2">
    <source>
        <dbReference type="EMBL" id="KPQ34855.1"/>
    </source>
</evidence>
<keyword evidence="2" id="KW-0808">Transferase</keyword>
<feature type="domain" description="Glycosyltransferase subfamily 4-like N-terminal" evidence="1">
    <location>
        <begin position="15"/>
        <end position="165"/>
    </location>
</feature>
<gene>
    <name evidence="2" type="ORF">HLUCCA11_13010</name>
</gene>
<dbReference type="InterPro" id="IPR028098">
    <property type="entry name" value="Glyco_trans_4-like_N"/>
</dbReference>
<dbReference type="Pfam" id="PF13579">
    <property type="entry name" value="Glyco_trans_4_4"/>
    <property type="match status" value="1"/>
</dbReference>
<protein>
    <submittedName>
        <fullName evidence="2">Glycosyltransferase</fullName>
    </submittedName>
</protein>
<dbReference type="PANTHER" id="PTHR45947">
    <property type="entry name" value="SULFOQUINOVOSYL TRANSFERASE SQD2"/>
    <property type="match status" value="1"/>
</dbReference>
<accession>A0A0P7YW16</accession>
<organism evidence="2 3">
    <name type="scientific">Phormidesmis priestleyi Ana</name>
    <dbReference type="NCBI Taxonomy" id="1666911"/>
    <lineage>
        <taxon>Bacteria</taxon>
        <taxon>Bacillati</taxon>
        <taxon>Cyanobacteriota</taxon>
        <taxon>Cyanophyceae</taxon>
        <taxon>Leptolyngbyales</taxon>
        <taxon>Leptolyngbyaceae</taxon>
        <taxon>Phormidesmis</taxon>
    </lineage>
</organism>
<dbReference type="EMBL" id="LJZR01000016">
    <property type="protein sequence ID" value="KPQ34855.1"/>
    <property type="molecule type" value="Genomic_DNA"/>
</dbReference>
<dbReference type="AlphaFoldDB" id="A0A0P7YW16"/>
<name>A0A0P7YW16_9CYAN</name>
<dbReference type="PATRIC" id="fig|1666911.3.peg.4813"/>
<dbReference type="Gene3D" id="3.40.50.2000">
    <property type="entry name" value="Glycogen Phosphorylase B"/>
    <property type="match status" value="2"/>
</dbReference>
<dbReference type="Proteomes" id="UP000050465">
    <property type="component" value="Unassembled WGS sequence"/>
</dbReference>
<dbReference type="STRING" id="1666911.HLUCCA11_13010"/>
<dbReference type="PANTHER" id="PTHR45947:SF15">
    <property type="entry name" value="TEICHURONIC ACID BIOSYNTHESIS GLYCOSYLTRANSFERASE TUAC-RELATED"/>
    <property type="match status" value="1"/>
</dbReference>
<sequence>MKLLWITERFPPDIGGVAQSSRRIVRSLTALGISVDVVTWSRYLEPGEILPLEPAAGDSEKVRVYRMGLYRHWDMTLPHTLNFLDWLHRQNQYEVVWGHYLFPAGFVAVWFARNNDLTSIVSARGNDIDRGMFPPGDFARLQWTLANASIVTVVSREMAKKVEVLSQRLVKVLPNVVDGEFFSQGAPDAGGEKALKERLGIAADEVVLGFSGELREKKGQRFLLQALSEVRAQRAACLLVIGELRPQSQAFVQGYAAAHPEDGARVIVTGHLDQPAQVAAHLRLCDVYLQPSLWEGMPNALMEAMACGCVCVGSDAGGISEVIEHGVSGFVVERSQLHHLGQAVLEYLDLSSDLKAEISKQASLQIAQHHTLAQEQRLLKTLLSL</sequence>
<evidence type="ECO:0000313" key="3">
    <source>
        <dbReference type="Proteomes" id="UP000050465"/>
    </source>
</evidence>